<dbReference type="GeneID" id="119733933"/>
<dbReference type="GO" id="GO:0016020">
    <property type="term" value="C:membrane"/>
    <property type="evidence" value="ECO:0007669"/>
    <property type="project" value="UniProtKB-SubCell"/>
</dbReference>
<dbReference type="Pfam" id="PF00001">
    <property type="entry name" value="7tm_1"/>
    <property type="match status" value="1"/>
</dbReference>
<feature type="transmembrane region" description="Helical" evidence="9">
    <location>
        <begin position="142"/>
        <end position="163"/>
    </location>
</feature>
<sequence>MTTTTNSTDTSIPGTDEGITQAEIVVYVIILVIESTTSILGSALVCGTFMCVKTLSSKPTSKLIVNLAVSDAAMGALVLPFTAATVVNQDWIYGHALCQIQGLLKTFLSQVQRSTMLLIAVDRLLRIRYRYSYGMNRTRVMLYPILITWALNLVLAVPPLAGWGKFTWLPNKPSCTVDWLDSLSYSITFLTVFGFALQFLITACYFLIFVEVRASRRRVQQSAMLSLRADRPASSGPATDRSNTPVAGESAPPETGRRNPPANPFMSKEEVAVARTMIILVTLSTLLSLPYIISNLISLIMNAHLSYRNELIISMTVYLNSCLNPVIYGATNSRFRQGFRTVVRCSCRRQR</sequence>
<evidence type="ECO:0000256" key="5">
    <source>
        <dbReference type="ARBA" id="ARBA00023136"/>
    </source>
</evidence>
<dbReference type="AlphaFoldDB" id="A0A914AI53"/>
<dbReference type="PRINTS" id="PR00237">
    <property type="entry name" value="GPCRRHODOPSN"/>
</dbReference>
<feature type="transmembrane region" description="Helical" evidence="9">
    <location>
        <begin position="272"/>
        <end position="292"/>
    </location>
</feature>
<comment type="subcellular location">
    <subcellularLocation>
        <location evidence="1">Membrane</location>
        <topology evidence="1">Multi-pass membrane protein</topology>
    </subcellularLocation>
</comment>
<dbReference type="Proteomes" id="UP000887568">
    <property type="component" value="Unplaced"/>
</dbReference>
<dbReference type="InterPro" id="IPR017452">
    <property type="entry name" value="GPCR_Rhodpsn_7TM"/>
</dbReference>
<feature type="transmembrane region" description="Helical" evidence="9">
    <location>
        <begin position="312"/>
        <end position="330"/>
    </location>
</feature>
<evidence type="ECO:0000256" key="9">
    <source>
        <dbReference type="SAM" id="Phobius"/>
    </source>
</evidence>
<dbReference type="RefSeq" id="XP_038063221.1">
    <property type="nucleotide sequence ID" value="XM_038207293.1"/>
</dbReference>
<keyword evidence="12" id="KW-1185">Reference proteome</keyword>
<dbReference type="PANTHER" id="PTHR24240">
    <property type="entry name" value="OPSIN"/>
    <property type="match status" value="1"/>
</dbReference>
<keyword evidence="3 9" id="KW-1133">Transmembrane helix</keyword>
<evidence type="ECO:0000256" key="2">
    <source>
        <dbReference type="ARBA" id="ARBA00022692"/>
    </source>
</evidence>
<keyword evidence="7" id="KW-0807">Transducer</keyword>
<dbReference type="GO" id="GO:0004930">
    <property type="term" value="F:G protein-coupled receptor activity"/>
    <property type="evidence" value="ECO:0007669"/>
    <property type="project" value="UniProtKB-KW"/>
</dbReference>
<feature type="compositionally biased region" description="Polar residues" evidence="8">
    <location>
        <begin position="236"/>
        <end position="245"/>
    </location>
</feature>
<evidence type="ECO:0000256" key="8">
    <source>
        <dbReference type="SAM" id="MobiDB-lite"/>
    </source>
</evidence>
<protein>
    <recommendedName>
        <fullName evidence="10">G-protein coupled receptors family 1 profile domain-containing protein</fullName>
    </recommendedName>
</protein>
<dbReference type="SUPFAM" id="SSF81321">
    <property type="entry name" value="Family A G protein-coupled receptor-like"/>
    <property type="match status" value="1"/>
</dbReference>
<proteinExistence type="predicted"/>
<evidence type="ECO:0000256" key="1">
    <source>
        <dbReference type="ARBA" id="ARBA00004141"/>
    </source>
</evidence>
<dbReference type="InterPro" id="IPR000276">
    <property type="entry name" value="GPCR_Rhodpsn"/>
</dbReference>
<keyword evidence="2 9" id="KW-0812">Transmembrane</keyword>
<reference evidence="11" key="1">
    <citation type="submission" date="2022-11" db="UniProtKB">
        <authorList>
            <consortium name="EnsemblMetazoa"/>
        </authorList>
    </citation>
    <scope>IDENTIFICATION</scope>
</reference>
<evidence type="ECO:0000256" key="7">
    <source>
        <dbReference type="ARBA" id="ARBA00023224"/>
    </source>
</evidence>
<accession>A0A914AI53</accession>
<dbReference type="OMA" id="WYPYIIC"/>
<keyword evidence="4" id="KW-0297">G-protein coupled receptor</keyword>
<evidence type="ECO:0000256" key="4">
    <source>
        <dbReference type="ARBA" id="ARBA00023040"/>
    </source>
</evidence>
<dbReference type="PROSITE" id="PS50262">
    <property type="entry name" value="G_PROTEIN_RECEP_F1_2"/>
    <property type="match status" value="1"/>
</dbReference>
<feature type="transmembrane region" description="Helical" evidence="9">
    <location>
        <begin position="24"/>
        <end position="51"/>
    </location>
</feature>
<evidence type="ECO:0000256" key="6">
    <source>
        <dbReference type="ARBA" id="ARBA00023170"/>
    </source>
</evidence>
<dbReference type="Gene3D" id="1.20.1070.10">
    <property type="entry name" value="Rhodopsin 7-helix transmembrane proteins"/>
    <property type="match status" value="1"/>
</dbReference>
<dbReference type="InterPro" id="IPR050125">
    <property type="entry name" value="GPCR_opsins"/>
</dbReference>
<feature type="domain" description="G-protein coupled receptors family 1 profile" evidence="10">
    <location>
        <begin position="41"/>
        <end position="328"/>
    </location>
</feature>
<keyword evidence="6" id="KW-0675">Receptor</keyword>
<keyword evidence="5 9" id="KW-0472">Membrane</keyword>
<dbReference type="EnsemblMetazoa" id="XM_038207293.1">
    <property type="protein sequence ID" value="XP_038063221.1"/>
    <property type="gene ID" value="LOC119733933"/>
</dbReference>
<evidence type="ECO:0000256" key="3">
    <source>
        <dbReference type="ARBA" id="ARBA00022989"/>
    </source>
</evidence>
<evidence type="ECO:0000259" key="10">
    <source>
        <dbReference type="PROSITE" id="PS50262"/>
    </source>
</evidence>
<dbReference type="CDD" id="cd00637">
    <property type="entry name" value="7tm_classA_rhodopsin-like"/>
    <property type="match status" value="1"/>
</dbReference>
<feature type="region of interest" description="Disordered" evidence="8">
    <location>
        <begin position="230"/>
        <end position="264"/>
    </location>
</feature>
<evidence type="ECO:0000313" key="12">
    <source>
        <dbReference type="Proteomes" id="UP000887568"/>
    </source>
</evidence>
<evidence type="ECO:0000313" key="11">
    <source>
        <dbReference type="EnsemblMetazoa" id="XP_038063221.1"/>
    </source>
</evidence>
<dbReference type="OrthoDB" id="2101615at2759"/>
<name>A0A914AI53_PATMI</name>
<organism evidence="11 12">
    <name type="scientific">Patiria miniata</name>
    <name type="common">Bat star</name>
    <name type="synonym">Asterina miniata</name>
    <dbReference type="NCBI Taxonomy" id="46514"/>
    <lineage>
        <taxon>Eukaryota</taxon>
        <taxon>Metazoa</taxon>
        <taxon>Echinodermata</taxon>
        <taxon>Eleutherozoa</taxon>
        <taxon>Asterozoa</taxon>
        <taxon>Asteroidea</taxon>
        <taxon>Valvatacea</taxon>
        <taxon>Valvatida</taxon>
        <taxon>Asterinidae</taxon>
        <taxon>Patiria</taxon>
    </lineage>
</organism>
<feature type="transmembrane region" description="Helical" evidence="9">
    <location>
        <begin position="183"/>
        <end position="208"/>
    </location>
</feature>